<gene>
    <name evidence="1" type="ORF">F3168_13815</name>
</gene>
<evidence type="ECO:0000313" key="2">
    <source>
        <dbReference type="Proteomes" id="UP000481327"/>
    </source>
</evidence>
<evidence type="ECO:0000313" key="1">
    <source>
        <dbReference type="EMBL" id="MQT18328.1"/>
    </source>
</evidence>
<dbReference type="OrthoDB" id="7432692at2"/>
<sequence length="121" mass="13613">MTAIIETMEQTYYIADHQQGDMPIGDEAIIDIVCRIERISPRHNAHLGEQIEITLICARSFAGKEQTPVTDRPVLHGIALRKNHRSTLAYLPADAFWALPPMIRCGAVTHVELRFTALHRG</sequence>
<accession>A0A7C9KZR4</accession>
<keyword evidence="2" id="KW-1185">Reference proteome</keyword>
<protein>
    <submittedName>
        <fullName evidence="1">Uncharacterized protein</fullName>
    </submittedName>
</protein>
<organism evidence="1 2">
    <name type="scientific">Sandarakinorhabdus fusca</name>
    <dbReference type="NCBI Taxonomy" id="1439888"/>
    <lineage>
        <taxon>Bacteria</taxon>
        <taxon>Pseudomonadati</taxon>
        <taxon>Pseudomonadota</taxon>
        <taxon>Alphaproteobacteria</taxon>
        <taxon>Sphingomonadales</taxon>
        <taxon>Sphingosinicellaceae</taxon>
        <taxon>Sandarakinorhabdus</taxon>
    </lineage>
</organism>
<dbReference type="RefSeq" id="WP_152578803.1">
    <property type="nucleotide sequence ID" value="NZ_JAATJI010000001.1"/>
</dbReference>
<name>A0A7C9KZR4_9SPHN</name>
<reference evidence="1 2" key="1">
    <citation type="submission" date="2019-09" db="EMBL/GenBank/DDBJ databases">
        <title>Polymorphobacter sp. isolated from a lake in China.</title>
        <authorList>
            <person name="Liu Z."/>
        </authorList>
    </citation>
    <scope>NUCLEOTIDE SEQUENCE [LARGE SCALE GENOMIC DNA]</scope>
    <source>
        <strain evidence="1 2">D40P</strain>
    </source>
</reference>
<proteinExistence type="predicted"/>
<dbReference type="Proteomes" id="UP000481327">
    <property type="component" value="Unassembled WGS sequence"/>
</dbReference>
<dbReference type="EMBL" id="WIOL01000006">
    <property type="protein sequence ID" value="MQT18328.1"/>
    <property type="molecule type" value="Genomic_DNA"/>
</dbReference>
<comment type="caution">
    <text evidence="1">The sequence shown here is derived from an EMBL/GenBank/DDBJ whole genome shotgun (WGS) entry which is preliminary data.</text>
</comment>
<dbReference type="AlphaFoldDB" id="A0A7C9KZR4"/>